<dbReference type="InterPro" id="IPR027417">
    <property type="entry name" value="P-loop_NTPase"/>
</dbReference>
<dbReference type="AlphaFoldDB" id="A0A845KXJ1"/>
<feature type="domain" description="ABC transporter" evidence="5">
    <location>
        <begin position="3"/>
        <end position="241"/>
    </location>
</feature>
<dbReference type="PROSITE" id="PS50893">
    <property type="entry name" value="ABC_TRANSPORTER_2"/>
    <property type="match status" value="1"/>
</dbReference>
<evidence type="ECO:0000313" key="7">
    <source>
        <dbReference type="Proteomes" id="UP000463470"/>
    </source>
</evidence>
<dbReference type="RefSeq" id="WP_161253508.1">
    <property type="nucleotide sequence ID" value="NZ_WXEY01000001.1"/>
</dbReference>
<keyword evidence="2" id="KW-0547">Nucleotide-binding</keyword>
<dbReference type="InterPro" id="IPR003439">
    <property type="entry name" value="ABC_transporter-like_ATP-bd"/>
</dbReference>
<keyword evidence="7" id="KW-1185">Reference proteome</keyword>
<feature type="region of interest" description="Disordered" evidence="4">
    <location>
        <begin position="245"/>
        <end position="270"/>
    </location>
</feature>
<dbReference type="OrthoDB" id="9802264at2"/>
<dbReference type="PROSITE" id="PS00211">
    <property type="entry name" value="ABC_TRANSPORTER_1"/>
    <property type="match status" value="1"/>
</dbReference>
<sequence>MIIQLTGIEKIYRLGELSVPALRGVNLSIKANEFVAIMGPSGSGKSTLMNILGCLDTPTAGSYRLAGREVANLSGDELAEVRNRQIGFIFQSFNLLPRMTAQQNVELPLVYKREEPQRRRELAAAALAAVGLADRGHHRPNELSGGQRQRVAIARALVNEPAILLADEPTGNLDSRSGAEIMGIFDRLHREGKTILLVTHEADIAAHARRTIVIRDGEVVEDRRNPSHDGRSPAKWIATAERAVPAESVKGGEGTVTADKGASDCEEGRS</sequence>
<dbReference type="GO" id="GO:0005886">
    <property type="term" value="C:plasma membrane"/>
    <property type="evidence" value="ECO:0007669"/>
    <property type="project" value="TreeGrafter"/>
</dbReference>
<name>A0A845KXJ1_9FIRM</name>
<evidence type="ECO:0000256" key="1">
    <source>
        <dbReference type="ARBA" id="ARBA00022448"/>
    </source>
</evidence>
<dbReference type="SUPFAM" id="SSF52540">
    <property type="entry name" value="P-loop containing nucleoside triphosphate hydrolases"/>
    <property type="match status" value="1"/>
</dbReference>
<keyword evidence="1" id="KW-0813">Transport</keyword>
<dbReference type="GO" id="GO:0016887">
    <property type="term" value="F:ATP hydrolysis activity"/>
    <property type="evidence" value="ECO:0007669"/>
    <property type="project" value="InterPro"/>
</dbReference>
<dbReference type="PANTHER" id="PTHR24220:SF86">
    <property type="entry name" value="ABC TRANSPORTER ABCH.1"/>
    <property type="match status" value="1"/>
</dbReference>
<evidence type="ECO:0000313" key="6">
    <source>
        <dbReference type="EMBL" id="MZP28317.1"/>
    </source>
</evidence>
<keyword evidence="3 6" id="KW-0067">ATP-binding</keyword>
<dbReference type="InterPro" id="IPR017911">
    <property type="entry name" value="MacB-like_ATP-bd"/>
</dbReference>
<dbReference type="GO" id="GO:0022857">
    <property type="term" value="F:transmembrane transporter activity"/>
    <property type="evidence" value="ECO:0007669"/>
    <property type="project" value="TreeGrafter"/>
</dbReference>
<evidence type="ECO:0000256" key="2">
    <source>
        <dbReference type="ARBA" id="ARBA00022741"/>
    </source>
</evidence>
<dbReference type="SMART" id="SM00382">
    <property type="entry name" value="AAA"/>
    <property type="match status" value="1"/>
</dbReference>
<comment type="caution">
    <text evidence="6">The sequence shown here is derived from an EMBL/GenBank/DDBJ whole genome shotgun (WGS) entry which is preliminary data.</text>
</comment>
<dbReference type="Gene3D" id="3.40.50.300">
    <property type="entry name" value="P-loop containing nucleotide triphosphate hydrolases"/>
    <property type="match status" value="1"/>
</dbReference>
<dbReference type="InterPro" id="IPR017871">
    <property type="entry name" value="ABC_transporter-like_CS"/>
</dbReference>
<protein>
    <submittedName>
        <fullName evidence="6">ATP-binding cassette domain-containing protein</fullName>
    </submittedName>
</protein>
<reference evidence="6 7" key="1">
    <citation type="submission" date="2020-01" db="EMBL/GenBank/DDBJ databases">
        <title>Whole-genome sequence of Heliobacterium undosum DSM 13378.</title>
        <authorList>
            <person name="Kyndt J.A."/>
            <person name="Meyer T.E."/>
        </authorList>
    </citation>
    <scope>NUCLEOTIDE SEQUENCE [LARGE SCALE GENOMIC DNA]</scope>
    <source>
        <strain evidence="6 7">DSM 13378</strain>
    </source>
</reference>
<proteinExistence type="predicted"/>
<evidence type="ECO:0000256" key="3">
    <source>
        <dbReference type="ARBA" id="ARBA00022840"/>
    </source>
</evidence>
<organism evidence="6 7">
    <name type="scientific">Heliomicrobium undosum</name>
    <dbReference type="NCBI Taxonomy" id="121734"/>
    <lineage>
        <taxon>Bacteria</taxon>
        <taxon>Bacillati</taxon>
        <taxon>Bacillota</taxon>
        <taxon>Clostridia</taxon>
        <taxon>Eubacteriales</taxon>
        <taxon>Heliobacteriaceae</taxon>
        <taxon>Heliomicrobium</taxon>
    </lineage>
</organism>
<dbReference type="Pfam" id="PF00005">
    <property type="entry name" value="ABC_tran"/>
    <property type="match status" value="1"/>
</dbReference>
<dbReference type="InterPro" id="IPR003593">
    <property type="entry name" value="AAA+_ATPase"/>
</dbReference>
<dbReference type="EMBL" id="WXEY01000001">
    <property type="protein sequence ID" value="MZP28317.1"/>
    <property type="molecule type" value="Genomic_DNA"/>
</dbReference>
<dbReference type="PANTHER" id="PTHR24220">
    <property type="entry name" value="IMPORT ATP-BINDING PROTEIN"/>
    <property type="match status" value="1"/>
</dbReference>
<dbReference type="GO" id="GO:0098796">
    <property type="term" value="C:membrane protein complex"/>
    <property type="evidence" value="ECO:0007669"/>
    <property type="project" value="UniProtKB-ARBA"/>
</dbReference>
<dbReference type="Proteomes" id="UP000463470">
    <property type="component" value="Unassembled WGS sequence"/>
</dbReference>
<dbReference type="CDD" id="cd03255">
    <property type="entry name" value="ABC_MJ0796_LolCDE_FtsE"/>
    <property type="match status" value="1"/>
</dbReference>
<accession>A0A845KXJ1</accession>
<dbReference type="InterPro" id="IPR015854">
    <property type="entry name" value="ABC_transpr_LolD-like"/>
</dbReference>
<feature type="compositionally biased region" description="Basic and acidic residues" evidence="4">
    <location>
        <begin position="261"/>
        <end position="270"/>
    </location>
</feature>
<dbReference type="FunFam" id="3.40.50.300:FF:000032">
    <property type="entry name" value="Export ABC transporter ATP-binding protein"/>
    <property type="match status" value="1"/>
</dbReference>
<evidence type="ECO:0000256" key="4">
    <source>
        <dbReference type="SAM" id="MobiDB-lite"/>
    </source>
</evidence>
<gene>
    <name evidence="6" type="ORF">GTO91_01085</name>
</gene>
<evidence type="ECO:0000259" key="5">
    <source>
        <dbReference type="PROSITE" id="PS50893"/>
    </source>
</evidence>
<dbReference type="GO" id="GO:0005524">
    <property type="term" value="F:ATP binding"/>
    <property type="evidence" value="ECO:0007669"/>
    <property type="project" value="UniProtKB-KW"/>
</dbReference>